<sequence length="117" mass="12794">RCKRPTGSRHYSYLPRNDLLQHILKSLATGTGMETDLFVSQQNTDDSRLHLPVLPFPGIVSCGNGADRHRVFYSFAGSSSPPPRDREPCGVPNPGAADDFLSVINPESLVIKQGFAE</sequence>
<dbReference type="AlphaFoldDB" id="W1XXD8"/>
<evidence type="ECO:0000313" key="1">
    <source>
        <dbReference type="EMBL" id="ETJ34917.1"/>
    </source>
</evidence>
<protein>
    <submittedName>
        <fullName evidence="1">Glutamine-tRNA ligase</fullName>
    </submittedName>
</protein>
<accession>W1XXD8</accession>
<keyword evidence="1" id="KW-0436">Ligase</keyword>
<dbReference type="GO" id="GO:0016874">
    <property type="term" value="F:ligase activity"/>
    <property type="evidence" value="ECO:0007669"/>
    <property type="project" value="UniProtKB-KW"/>
</dbReference>
<organism evidence="1">
    <name type="scientific">human gut metagenome</name>
    <dbReference type="NCBI Taxonomy" id="408170"/>
    <lineage>
        <taxon>unclassified sequences</taxon>
        <taxon>metagenomes</taxon>
        <taxon>organismal metagenomes</taxon>
    </lineage>
</organism>
<comment type="caution">
    <text evidence="1">The sequence shown here is derived from an EMBL/GenBank/DDBJ whole genome shotgun (WGS) entry which is preliminary data.</text>
</comment>
<name>W1XXD8_9ZZZZ</name>
<dbReference type="EMBL" id="AZMM01010669">
    <property type="protein sequence ID" value="ETJ34917.1"/>
    <property type="molecule type" value="Genomic_DNA"/>
</dbReference>
<feature type="non-terminal residue" evidence="1">
    <location>
        <position position="1"/>
    </location>
</feature>
<feature type="non-terminal residue" evidence="1">
    <location>
        <position position="117"/>
    </location>
</feature>
<gene>
    <name evidence="1" type="ORF">Q604_UNBC10669G0001</name>
</gene>
<proteinExistence type="predicted"/>
<reference evidence="1" key="1">
    <citation type="submission" date="2013-12" db="EMBL/GenBank/DDBJ databases">
        <title>A Varibaculum cambriense genome reconstructed from a premature infant gut community with otherwise low bacterial novelty that shifts toward anaerobic metabolism during the third week of life.</title>
        <authorList>
            <person name="Brown C.T."/>
            <person name="Sharon I."/>
            <person name="Thomas B.C."/>
            <person name="Castelle C.J."/>
            <person name="Morowitz M.J."/>
            <person name="Banfield J.F."/>
        </authorList>
    </citation>
    <scope>NUCLEOTIDE SEQUENCE</scope>
</reference>